<dbReference type="Gene3D" id="3.40.50.620">
    <property type="entry name" value="HUPs"/>
    <property type="match status" value="1"/>
</dbReference>
<dbReference type="EMBL" id="LN483073">
    <property type="protein sequence ID" value="CEA00503.1"/>
    <property type="molecule type" value="Genomic_DNA"/>
</dbReference>
<dbReference type="PANTHER" id="PTHR30336:SF4">
    <property type="entry name" value="ENVELOPE BIOGENESIS FACTOR ELYC"/>
    <property type="match status" value="1"/>
</dbReference>
<dbReference type="GO" id="GO:0005886">
    <property type="term" value="C:plasma membrane"/>
    <property type="evidence" value="ECO:0007669"/>
    <property type="project" value="TreeGrafter"/>
</dbReference>
<dbReference type="InterPro" id="IPR003848">
    <property type="entry name" value="DUF218"/>
</dbReference>
<dbReference type="HOGENOM" id="CLU_051474_3_2_9"/>
<evidence type="ECO:0000313" key="2">
    <source>
        <dbReference type="EMBL" id="CEA00503.1"/>
    </source>
</evidence>
<dbReference type="AlphaFoldDB" id="A0A078LZE3"/>
<dbReference type="Pfam" id="PF02698">
    <property type="entry name" value="DUF218"/>
    <property type="match status" value="1"/>
</dbReference>
<dbReference type="PATRIC" id="fig|1461583.4.peg.606"/>
<dbReference type="CDD" id="cd06259">
    <property type="entry name" value="YdcF-like"/>
    <property type="match status" value="1"/>
</dbReference>
<dbReference type="GO" id="GO:0000270">
    <property type="term" value="P:peptidoglycan metabolic process"/>
    <property type="evidence" value="ECO:0007669"/>
    <property type="project" value="TreeGrafter"/>
</dbReference>
<name>A0A078LZE3_9BACL</name>
<sequence>MKKKLLAGLGAMTALHVYFDRLVKGGQHNSAHGEFEYAIVLGAKVNAGGVPSNALKNRLDVALDYATKYPHVTLVVTGGQGADEDATEASVMLAYLTAHGLDSSRIIVEDQSTSTYENIANSLKRMPEVTGITIITSDYHCARAKLIARRLGLAVNALPADTPKSIRFKVIQRERILLAKTAITGK</sequence>
<dbReference type="GO" id="GO:0043164">
    <property type="term" value="P:Gram-negative-bacterium-type cell wall biogenesis"/>
    <property type="evidence" value="ECO:0007669"/>
    <property type="project" value="TreeGrafter"/>
</dbReference>
<proteinExistence type="predicted"/>
<reference evidence="2" key="1">
    <citation type="submission" date="2014-07" db="EMBL/GenBank/DDBJ databases">
        <authorList>
            <person name="Urmite Genomes Urmite Genomes"/>
        </authorList>
    </citation>
    <scope>NUCLEOTIDE SEQUENCE</scope>
    <source>
        <strain evidence="2">13S34_air</strain>
    </source>
</reference>
<dbReference type="InterPro" id="IPR014729">
    <property type="entry name" value="Rossmann-like_a/b/a_fold"/>
</dbReference>
<accession>A0A078LZE3</accession>
<dbReference type="InterPro" id="IPR051599">
    <property type="entry name" value="Cell_Envelope_Assoc"/>
</dbReference>
<feature type="domain" description="DUF218" evidence="1">
    <location>
        <begin position="37"/>
        <end position="167"/>
    </location>
</feature>
<dbReference type="PANTHER" id="PTHR30336">
    <property type="entry name" value="INNER MEMBRANE PROTEIN, PROBABLE PERMEASE"/>
    <property type="match status" value="1"/>
</dbReference>
<protein>
    <submittedName>
        <fullName evidence="2">Vancomycin high temperature exclusion protein</fullName>
    </submittedName>
</protein>
<organism evidence="2">
    <name type="scientific">Metalysinibacillus saudimassiliensis</name>
    <dbReference type="NCBI Taxonomy" id="1461583"/>
    <lineage>
        <taxon>Bacteria</taxon>
        <taxon>Bacillati</taxon>
        <taxon>Bacillota</taxon>
        <taxon>Bacilli</taxon>
        <taxon>Bacillales</taxon>
        <taxon>Caryophanaceae</taxon>
        <taxon>Metalysinibacillus</taxon>
    </lineage>
</organism>
<gene>
    <name evidence="2" type="ORF">BN1050_00634</name>
</gene>
<evidence type="ECO:0000259" key="1">
    <source>
        <dbReference type="Pfam" id="PF02698"/>
    </source>
</evidence>